<evidence type="ECO:0000313" key="4">
    <source>
        <dbReference type="Proteomes" id="UP000288227"/>
    </source>
</evidence>
<name>A0A401UE24_9BACT</name>
<evidence type="ECO:0000256" key="1">
    <source>
        <dbReference type="ARBA" id="ARBA00022962"/>
    </source>
</evidence>
<evidence type="ECO:0000259" key="2">
    <source>
        <dbReference type="PROSITE" id="PS51278"/>
    </source>
</evidence>
<dbReference type="Proteomes" id="UP000288227">
    <property type="component" value="Unassembled WGS sequence"/>
</dbReference>
<dbReference type="EMBL" id="BHXQ01000006">
    <property type="protein sequence ID" value="GCC53133.1"/>
    <property type="molecule type" value="Genomic_DNA"/>
</dbReference>
<dbReference type="SUPFAM" id="SSF56235">
    <property type="entry name" value="N-terminal nucleophile aminohydrolases (Ntn hydrolases)"/>
    <property type="match status" value="1"/>
</dbReference>
<gene>
    <name evidence="3" type="ORF">SanaruYs_33760</name>
</gene>
<feature type="domain" description="Glutamine amidotransferase type-2" evidence="2">
    <location>
        <begin position="2"/>
        <end position="233"/>
    </location>
</feature>
<proteinExistence type="predicted"/>
<dbReference type="InterPro" id="IPR052373">
    <property type="entry name" value="Gamma-glu_amide_hydrolase"/>
</dbReference>
<comment type="caution">
    <text evidence="3">The sequence shown here is derived from an EMBL/GenBank/DDBJ whole genome shotgun (WGS) entry which is preliminary data.</text>
</comment>
<accession>A0A401UE24</accession>
<protein>
    <submittedName>
        <fullName evidence="3">Class II glutamine amidotransferase</fullName>
    </submittedName>
</protein>
<dbReference type="Pfam" id="PF13230">
    <property type="entry name" value="GATase_4"/>
    <property type="match status" value="1"/>
</dbReference>
<organism evidence="3 4">
    <name type="scientific">Chryseotalea sanaruensis</name>
    <dbReference type="NCBI Taxonomy" id="2482724"/>
    <lineage>
        <taxon>Bacteria</taxon>
        <taxon>Pseudomonadati</taxon>
        <taxon>Bacteroidota</taxon>
        <taxon>Cytophagia</taxon>
        <taxon>Cytophagales</taxon>
        <taxon>Chryseotaleaceae</taxon>
        <taxon>Chryseotalea</taxon>
    </lineage>
</organism>
<dbReference type="PANTHER" id="PTHR43187:SF1">
    <property type="entry name" value="GLUTAMINE AMIDOTRANSFERASE DUG3-RELATED"/>
    <property type="match status" value="1"/>
</dbReference>
<dbReference type="InterPro" id="IPR026869">
    <property type="entry name" value="EgtC-like"/>
</dbReference>
<dbReference type="CDD" id="cd01908">
    <property type="entry name" value="YafJ"/>
    <property type="match status" value="1"/>
</dbReference>
<keyword evidence="4" id="KW-1185">Reference proteome</keyword>
<reference evidence="3 4" key="1">
    <citation type="submission" date="2018-11" db="EMBL/GenBank/DDBJ databases">
        <title>Chryseotalea sanarue gen. nov., sp., nov., a member of the family Cytophagaceae, isolated from a brackish lake in Hamamatsu Japan.</title>
        <authorList>
            <person name="Maejima Y."/>
            <person name="Iino T."/>
            <person name="Muraguchi Y."/>
            <person name="Fukuda K."/>
            <person name="Ohkuma M."/>
            <person name="Moriuchi R."/>
            <person name="Dohra H."/>
            <person name="Kimbara K."/>
            <person name="Shintani M."/>
        </authorList>
    </citation>
    <scope>NUCLEOTIDE SEQUENCE [LARGE SCALE GENOMIC DNA]</scope>
    <source>
        <strain evidence="3 4">Ys</strain>
    </source>
</reference>
<dbReference type="PROSITE" id="PS51278">
    <property type="entry name" value="GATASE_TYPE_2"/>
    <property type="match status" value="1"/>
</dbReference>
<sequence>MCRLLAYKGTPIIFDELLYKPHNSLIQQSTKAREMEEPLNGDGFGLGWYAPEISKEPATFISLNPAWSNRNLRSLSAKIKTDCLLAHIRAASVGGVSEANCHPFQYGSLLMAHNGNVHSFSKIKRELRNELNDEMYHWIKGQTDSEHLFAFLINHILTGKGSFTIENLIESYEFTFAHVKALMAKHGIEEPAFLNLVITNGEFIIASRYVTDTQHEPRTLYHSEGARYIVEDGVSYLAAPEDDDQAVLIVSEKLTDDDHWSMIPKNHFVIVEPSLNVRIRPIKA</sequence>
<keyword evidence="3" id="KW-0808">Transferase</keyword>
<dbReference type="GO" id="GO:0016740">
    <property type="term" value="F:transferase activity"/>
    <property type="evidence" value="ECO:0007669"/>
    <property type="project" value="UniProtKB-KW"/>
</dbReference>
<dbReference type="PANTHER" id="PTHR43187">
    <property type="entry name" value="GLUTAMINE AMIDOTRANSFERASE DUG3-RELATED"/>
    <property type="match status" value="1"/>
</dbReference>
<dbReference type="InterPro" id="IPR017932">
    <property type="entry name" value="GATase_2_dom"/>
</dbReference>
<dbReference type="AlphaFoldDB" id="A0A401UE24"/>
<dbReference type="Gene3D" id="3.60.20.10">
    <property type="entry name" value="Glutamine Phosphoribosylpyrophosphate, subunit 1, domain 1"/>
    <property type="match status" value="1"/>
</dbReference>
<keyword evidence="1 3" id="KW-0315">Glutamine amidotransferase</keyword>
<dbReference type="RefSeq" id="WP_127123776.1">
    <property type="nucleotide sequence ID" value="NZ_BHXQ01000006.1"/>
</dbReference>
<evidence type="ECO:0000313" key="3">
    <source>
        <dbReference type="EMBL" id="GCC53133.1"/>
    </source>
</evidence>
<dbReference type="OrthoDB" id="321954at2"/>
<dbReference type="InterPro" id="IPR029055">
    <property type="entry name" value="Ntn_hydrolases_N"/>
</dbReference>